<keyword evidence="1" id="KW-1133">Transmembrane helix</keyword>
<protein>
    <submittedName>
        <fullName evidence="2">Uncharacterized protein</fullName>
    </submittedName>
</protein>
<evidence type="ECO:0000313" key="2">
    <source>
        <dbReference type="EMBL" id="KKN57086.1"/>
    </source>
</evidence>
<evidence type="ECO:0000256" key="1">
    <source>
        <dbReference type="SAM" id="Phobius"/>
    </source>
</evidence>
<keyword evidence="1" id="KW-0812">Transmembrane</keyword>
<proteinExistence type="predicted"/>
<keyword evidence="1" id="KW-0472">Membrane</keyword>
<gene>
    <name evidence="2" type="ORF">LCGC14_0565580</name>
</gene>
<comment type="caution">
    <text evidence="2">The sequence shown here is derived from an EMBL/GenBank/DDBJ whole genome shotgun (WGS) entry which is preliminary data.</text>
</comment>
<organism evidence="2">
    <name type="scientific">marine sediment metagenome</name>
    <dbReference type="NCBI Taxonomy" id="412755"/>
    <lineage>
        <taxon>unclassified sequences</taxon>
        <taxon>metagenomes</taxon>
        <taxon>ecological metagenomes</taxon>
    </lineage>
</organism>
<accession>A0A0F9U722</accession>
<dbReference type="AlphaFoldDB" id="A0A0F9U722"/>
<feature type="transmembrane region" description="Helical" evidence="1">
    <location>
        <begin position="65"/>
        <end position="84"/>
    </location>
</feature>
<reference evidence="2" key="1">
    <citation type="journal article" date="2015" name="Nature">
        <title>Complex archaea that bridge the gap between prokaryotes and eukaryotes.</title>
        <authorList>
            <person name="Spang A."/>
            <person name="Saw J.H."/>
            <person name="Jorgensen S.L."/>
            <person name="Zaremba-Niedzwiedzka K."/>
            <person name="Martijn J."/>
            <person name="Lind A.E."/>
            <person name="van Eijk R."/>
            <person name="Schleper C."/>
            <person name="Guy L."/>
            <person name="Ettema T.J."/>
        </authorList>
    </citation>
    <scope>NUCLEOTIDE SEQUENCE</scope>
</reference>
<sequence length="85" mass="9335">MNVLRESFLLSYDECKRIRSPEQCRAIAASGASLSVDGYLRGYDLCVQTFGQERCRLMLSSPKTATVTVAVLAFVAGFVVGRLLK</sequence>
<dbReference type="EMBL" id="LAZR01000819">
    <property type="protein sequence ID" value="KKN57086.1"/>
    <property type="molecule type" value="Genomic_DNA"/>
</dbReference>
<name>A0A0F9U722_9ZZZZ</name>